<evidence type="ECO:0000256" key="3">
    <source>
        <dbReference type="SAM" id="Phobius"/>
    </source>
</evidence>
<feature type="transmembrane region" description="Helical" evidence="3">
    <location>
        <begin position="89"/>
        <end position="115"/>
    </location>
</feature>
<feature type="transmembrane region" description="Helical" evidence="3">
    <location>
        <begin position="182"/>
        <end position="204"/>
    </location>
</feature>
<evidence type="ECO:0000313" key="5">
    <source>
        <dbReference type="Proteomes" id="UP000244173"/>
    </source>
</evidence>
<dbReference type="PRINTS" id="PR00950">
    <property type="entry name" value="TYPE3IMSPROT"/>
</dbReference>
<reference evidence="4 5" key="1">
    <citation type="submission" date="2018-04" db="EMBL/GenBank/DDBJ databases">
        <title>Denitrifier Microvirgula.</title>
        <authorList>
            <person name="Anderson E."/>
            <person name="Jang J."/>
            <person name="Ishii S."/>
        </authorList>
    </citation>
    <scope>NUCLEOTIDE SEQUENCE [LARGE SCALE GENOMIC DNA]</scope>
    <source>
        <strain evidence="4 5">BE2.4</strain>
    </source>
</reference>
<dbReference type="KEGG" id="maer:DAI18_07050"/>
<evidence type="ECO:0000256" key="1">
    <source>
        <dbReference type="ARBA" id="ARBA00010690"/>
    </source>
</evidence>
<dbReference type="InterPro" id="IPR006135">
    <property type="entry name" value="T3SS_substrate_exporter"/>
</dbReference>
<keyword evidence="3" id="KW-0472">Membrane</keyword>
<dbReference type="NCBIfam" id="NF009364">
    <property type="entry name" value="PRK12721.1"/>
    <property type="match status" value="1"/>
</dbReference>
<keyword evidence="3" id="KW-1133">Transmembrane helix</keyword>
<dbReference type="Gene3D" id="3.40.1690.10">
    <property type="entry name" value="secretion proteins EscU"/>
    <property type="match status" value="1"/>
</dbReference>
<dbReference type="PANTHER" id="PTHR30531">
    <property type="entry name" value="FLAGELLAR BIOSYNTHETIC PROTEIN FLHB"/>
    <property type="match status" value="1"/>
</dbReference>
<name>A0A2S0P959_9NEIS</name>
<dbReference type="RefSeq" id="WP_107889016.1">
    <property type="nucleotide sequence ID" value="NZ_CP028519.1"/>
</dbReference>
<organism evidence="4 5">
    <name type="scientific">Microvirgula aerodenitrificans</name>
    <dbReference type="NCBI Taxonomy" id="57480"/>
    <lineage>
        <taxon>Bacteria</taxon>
        <taxon>Pseudomonadati</taxon>
        <taxon>Pseudomonadota</taxon>
        <taxon>Betaproteobacteria</taxon>
        <taxon>Neisseriales</taxon>
        <taxon>Aquaspirillaceae</taxon>
        <taxon>Microvirgula</taxon>
    </lineage>
</organism>
<feature type="transmembrane region" description="Helical" evidence="3">
    <location>
        <begin position="21"/>
        <end position="43"/>
    </location>
</feature>
<dbReference type="PANTHER" id="PTHR30531:SF6">
    <property type="entry name" value="SECRETION SYSTEM APPARATUS PROTEIN SSAU"/>
    <property type="match status" value="1"/>
</dbReference>
<accession>A0A2S0P959</accession>
<sequence length="351" mass="38198">MSEKTRQPTAQRLREARGKGRVAKSAGVAGCAQLLALLGYFAFLGGELLQALGGLVEAAIRATGLGWPAGLHALLGAVFDLVWRFGAPLALLVILTTVVATQVQTGLLFSPAAAAPSLERLSPLANLKQIVSLRSLFTLAKSGIELLLLFLLVYYLVRQYGASIQFLPLCPVSCGVDVSVRLLYWMWAVLIGMQALFAVADYAFQRHDLNRQLMMSVDDIRKEYEEAEGDPDIKQKRRETRQEMQSGSLAANVARSTVVVRNPSHLAVCLYYRRGETPLPRLLEVGHGQVALHIVRLAERAGVPVVENIDVARRLAAQTGVGGCIPAELFEPVAEILRLVMQLEYADGADD</sequence>
<dbReference type="EMBL" id="CP028519">
    <property type="protein sequence ID" value="AVY93827.1"/>
    <property type="molecule type" value="Genomic_DNA"/>
</dbReference>
<proteinExistence type="inferred from homology"/>
<dbReference type="GO" id="GO:0009306">
    <property type="term" value="P:protein secretion"/>
    <property type="evidence" value="ECO:0007669"/>
    <property type="project" value="InterPro"/>
</dbReference>
<gene>
    <name evidence="4" type="ORF">DAI18_07050</name>
</gene>
<dbReference type="AlphaFoldDB" id="A0A2S0P959"/>
<dbReference type="InterPro" id="IPR029025">
    <property type="entry name" value="T3SS_substrate_exporter_C"/>
</dbReference>
<evidence type="ECO:0000256" key="2">
    <source>
        <dbReference type="SAM" id="MobiDB-lite"/>
    </source>
</evidence>
<feature type="transmembrane region" description="Helical" evidence="3">
    <location>
        <begin position="136"/>
        <end position="157"/>
    </location>
</feature>
<protein>
    <submittedName>
        <fullName evidence="4">EscU/YscU/HrcU family type III secretion system export apparatus switch protein</fullName>
    </submittedName>
</protein>
<evidence type="ECO:0000313" key="4">
    <source>
        <dbReference type="EMBL" id="AVY93827.1"/>
    </source>
</evidence>
<dbReference type="OrthoDB" id="9807950at2"/>
<keyword evidence="5" id="KW-1185">Reference proteome</keyword>
<keyword evidence="3" id="KW-0812">Transmembrane</keyword>
<dbReference type="Proteomes" id="UP000244173">
    <property type="component" value="Chromosome"/>
</dbReference>
<comment type="similarity">
    <text evidence="1">Belongs to the type III secretion exporter family.</text>
</comment>
<feature type="region of interest" description="Disordered" evidence="2">
    <location>
        <begin position="226"/>
        <end position="246"/>
    </location>
</feature>
<dbReference type="SUPFAM" id="SSF160544">
    <property type="entry name" value="EscU C-terminal domain-like"/>
    <property type="match status" value="1"/>
</dbReference>
<dbReference type="Pfam" id="PF01312">
    <property type="entry name" value="Bac_export_2"/>
    <property type="match status" value="1"/>
</dbReference>
<dbReference type="GO" id="GO:0005886">
    <property type="term" value="C:plasma membrane"/>
    <property type="evidence" value="ECO:0007669"/>
    <property type="project" value="TreeGrafter"/>
</dbReference>